<evidence type="ECO:0000256" key="1">
    <source>
        <dbReference type="SAM" id="SignalP"/>
    </source>
</evidence>
<organism evidence="3 4">
    <name type="scientific">Chengkuizengella axinellae</name>
    <dbReference type="NCBI Taxonomy" id="3064388"/>
    <lineage>
        <taxon>Bacteria</taxon>
        <taxon>Bacillati</taxon>
        <taxon>Bacillota</taxon>
        <taxon>Bacilli</taxon>
        <taxon>Bacillales</taxon>
        <taxon>Paenibacillaceae</taxon>
        <taxon>Chengkuizengella</taxon>
    </lineage>
</organism>
<accession>A0ABT9IUI3</accession>
<feature type="signal peptide" evidence="1">
    <location>
        <begin position="1"/>
        <end position="22"/>
    </location>
</feature>
<proteinExistence type="predicted"/>
<name>A0ABT9IUI3_9BACL</name>
<feature type="chain" id="PRO_5046747450" evidence="1">
    <location>
        <begin position="23"/>
        <end position="359"/>
    </location>
</feature>
<evidence type="ECO:0000313" key="3">
    <source>
        <dbReference type="EMBL" id="MDP5273005.1"/>
    </source>
</evidence>
<comment type="caution">
    <text evidence="3">The sequence shown here is derived from an EMBL/GenBank/DDBJ whole genome shotgun (WGS) entry which is preliminary data.</text>
</comment>
<dbReference type="SUPFAM" id="SSF55383">
    <property type="entry name" value="Copper amine oxidase, domain N"/>
    <property type="match status" value="1"/>
</dbReference>
<reference evidence="3 4" key="1">
    <citation type="submission" date="2023-08" db="EMBL/GenBank/DDBJ databases">
        <authorList>
            <person name="Park J.-S."/>
        </authorList>
    </citation>
    <scope>NUCLEOTIDE SEQUENCE [LARGE SCALE GENOMIC DNA]</scope>
    <source>
        <strain evidence="3 4">2205SS18-9</strain>
    </source>
</reference>
<dbReference type="Pfam" id="PF07833">
    <property type="entry name" value="Cu_amine_oxidN1"/>
    <property type="match status" value="1"/>
</dbReference>
<feature type="domain" description="Copper amine oxidase-like N-terminal" evidence="2">
    <location>
        <begin position="228"/>
        <end position="321"/>
    </location>
</feature>
<gene>
    <name evidence="3" type="ORF">Q5Y73_02710</name>
</gene>
<protein>
    <submittedName>
        <fullName evidence="3">Stalk domain-containing protein</fullName>
    </submittedName>
</protein>
<dbReference type="RefSeq" id="WP_305990300.1">
    <property type="nucleotide sequence ID" value="NZ_JAVAMP010000001.1"/>
</dbReference>
<dbReference type="InterPro" id="IPR012854">
    <property type="entry name" value="Cu_amine_oxidase-like_N"/>
</dbReference>
<keyword evidence="4" id="KW-1185">Reference proteome</keyword>
<dbReference type="Gene3D" id="3.30.457.10">
    <property type="entry name" value="Copper amine oxidase-like, N-terminal domain"/>
    <property type="match status" value="1"/>
</dbReference>
<dbReference type="InterPro" id="IPR036582">
    <property type="entry name" value="Mao_N_sf"/>
</dbReference>
<dbReference type="EMBL" id="JAVAMP010000001">
    <property type="protein sequence ID" value="MDP5273005.1"/>
    <property type="molecule type" value="Genomic_DNA"/>
</dbReference>
<keyword evidence="1" id="KW-0732">Signal</keyword>
<evidence type="ECO:0000313" key="4">
    <source>
        <dbReference type="Proteomes" id="UP001231941"/>
    </source>
</evidence>
<dbReference type="Proteomes" id="UP001231941">
    <property type="component" value="Unassembled WGS sequence"/>
</dbReference>
<evidence type="ECO:0000259" key="2">
    <source>
        <dbReference type="Pfam" id="PF07833"/>
    </source>
</evidence>
<sequence length="359" mass="41074">MKKLLLLIIFILAISSTVIAMAFNGSLNDEPLAIHASEYHAAVDEVFDDSDQNRYVIDVNLNRVSHNVEVREFGIQPNSLYTWNELFKLKNNSDIEMDNIKIGFEPKVGNDLSFLNELGLKVRNGTENEWFTIDEINHQFLLGNLISGQEEWIDIQVDQFESHASKGFKNFNIVVYYPNNNPDEDDPDQPKTKTTVSTSSSKYLEIYLYLDKANAVVNGNEVYIDPNNMNVRPFILDDRTFLPMRFLSEALGAEVEWDGPTDTVTITEEDRELILVIGEKTIWINGEAVEIDVAPVLTEDERTFLPVRAVAEALGRYVNWYDGLVFVTDRNIELSESKKKNIINEYFIDGIISRIRSLF</sequence>